<keyword evidence="3" id="KW-1185">Reference proteome</keyword>
<evidence type="ECO:0000313" key="2">
    <source>
        <dbReference type="EMBL" id="KAJ3643007.1"/>
    </source>
</evidence>
<proteinExistence type="predicted"/>
<dbReference type="EMBL" id="JALNTZ010000008">
    <property type="protein sequence ID" value="KAJ3643007.1"/>
    <property type="molecule type" value="Genomic_DNA"/>
</dbReference>
<reference evidence="2" key="1">
    <citation type="journal article" date="2023" name="G3 (Bethesda)">
        <title>Whole genome assemblies of Zophobas morio and Tenebrio molitor.</title>
        <authorList>
            <person name="Kaur S."/>
            <person name="Stinson S.A."/>
            <person name="diCenzo G.C."/>
        </authorList>
    </citation>
    <scope>NUCLEOTIDE SEQUENCE</scope>
    <source>
        <strain evidence="2">QUZm001</strain>
    </source>
</reference>
<dbReference type="AlphaFoldDB" id="A0AA38HTW4"/>
<organism evidence="2 3">
    <name type="scientific">Zophobas morio</name>
    <dbReference type="NCBI Taxonomy" id="2755281"/>
    <lineage>
        <taxon>Eukaryota</taxon>
        <taxon>Metazoa</taxon>
        <taxon>Ecdysozoa</taxon>
        <taxon>Arthropoda</taxon>
        <taxon>Hexapoda</taxon>
        <taxon>Insecta</taxon>
        <taxon>Pterygota</taxon>
        <taxon>Neoptera</taxon>
        <taxon>Endopterygota</taxon>
        <taxon>Coleoptera</taxon>
        <taxon>Polyphaga</taxon>
        <taxon>Cucujiformia</taxon>
        <taxon>Tenebrionidae</taxon>
        <taxon>Zophobas</taxon>
    </lineage>
</organism>
<accession>A0AA38HTW4</accession>
<evidence type="ECO:0000313" key="3">
    <source>
        <dbReference type="Proteomes" id="UP001168821"/>
    </source>
</evidence>
<sequence>MTSYKWVALLSGGGVLGRQLPFRRGSTWVALKPEMRIFRRSPEGLNKKLINFKHKLRKKTDHDRSGVPSDGFPSPVGAATPERDTDSERKFQFGTYVPRDCGRFGTCTFGLHNLSQNLLIFQALSPSTCAKSHFLNKGGFPGRVGAVVANSLPGFGTHFPVSGLRKFASYSSFFDLDFSMEHSLIRVSKT</sequence>
<name>A0AA38HTW4_9CUCU</name>
<comment type="caution">
    <text evidence="2">The sequence shown here is derived from an EMBL/GenBank/DDBJ whole genome shotgun (WGS) entry which is preliminary data.</text>
</comment>
<protein>
    <submittedName>
        <fullName evidence="2">Uncharacterized protein</fullName>
    </submittedName>
</protein>
<evidence type="ECO:0000256" key="1">
    <source>
        <dbReference type="SAM" id="MobiDB-lite"/>
    </source>
</evidence>
<dbReference type="Proteomes" id="UP001168821">
    <property type="component" value="Unassembled WGS sequence"/>
</dbReference>
<gene>
    <name evidence="2" type="ORF">Zmor_025748</name>
</gene>
<feature type="region of interest" description="Disordered" evidence="1">
    <location>
        <begin position="57"/>
        <end position="85"/>
    </location>
</feature>